<dbReference type="RefSeq" id="XP_018061713.1">
    <property type="nucleotide sequence ID" value="XM_018216414.1"/>
</dbReference>
<dbReference type="KEGG" id="psco:LY89DRAFT_691816"/>
<accession>A0A132B4M3</accession>
<evidence type="ECO:0000313" key="1">
    <source>
        <dbReference type="EMBL" id="KUJ07358.1"/>
    </source>
</evidence>
<dbReference type="AlphaFoldDB" id="A0A132B4M3"/>
<name>A0A132B4M3_MOLSC</name>
<dbReference type="Proteomes" id="UP000070700">
    <property type="component" value="Unassembled WGS sequence"/>
</dbReference>
<evidence type="ECO:0000313" key="2">
    <source>
        <dbReference type="Proteomes" id="UP000070700"/>
    </source>
</evidence>
<dbReference type="InParanoid" id="A0A132B4M3"/>
<organism evidence="1 2">
    <name type="scientific">Mollisia scopiformis</name>
    <name type="common">Conifer needle endophyte fungus</name>
    <name type="synonym">Phialocephala scopiformis</name>
    <dbReference type="NCBI Taxonomy" id="149040"/>
    <lineage>
        <taxon>Eukaryota</taxon>
        <taxon>Fungi</taxon>
        <taxon>Dikarya</taxon>
        <taxon>Ascomycota</taxon>
        <taxon>Pezizomycotina</taxon>
        <taxon>Leotiomycetes</taxon>
        <taxon>Helotiales</taxon>
        <taxon>Mollisiaceae</taxon>
        <taxon>Mollisia</taxon>
    </lineage>
</organism>
<protein>
    <submittedName>
        <fullName evidence="1">Uncharacterized protein</fullName>
    </submittedName>
</protein>
<dbReference type="GeneID" id="28826140"/>
<dbReference type="EMBL" id="KQ947440">
    <property type="protein sequence ID" value="KUJ07358.1"/>
    <property type="molecule type" value="Genomic_DNA"/>
</dbReference>
<reference evidence="1 2" key="1">
    <citation type="submission" date="2015-10" db="EMBL/GenBank/DDBJ databases">
        <title>Full genome of DAOMC 229536 Phialocephala scopiformis, a fungal endophyte of spruce producing the potent anti-insectan compound rugulosin.</title>
        <authorList>
            <consortium name="DOE Joint Genome Institute"/>
            <person name="Walker A.K."/>
            <person name="Frasz S.L."/>
            <person name="Seifert K.A."/>
            <person name="Miller J.D."/>
            <person name="Mondo S.J."/>
            <person name="Labutti K."/>
            <person name="Lipzen A."/>
            <person name="Dockter R."/>
            <person name="Kennedy M."/>
            <person name="Grigoriev I.V."/>
            <person name="Spatafora J.W."/>
        </authorList>
    </citation>
    <scope>NUCLEOTIDE SEQUENCE [LARGE SCALE GENOMIC DNA]</scope>
    <source>
        <strain evidence="1 2">CBS 120377</strain>
    </source>
</reference>
<keyword evidence="2" id="KW-1185">Reference proteome</keyword>
<sequence>MQNQYPEQQYADLQYMAQAAQAAIPPSPSSIAVHFRLHPASEGQSQAMRFDGRCLCESCYSKQEKDEGVLHMLDN</sequence>
<gene>
    <name evidence="1" type="ORF">LY89DRAFT_691816</name>
</gene>
<proteinExistence type="predicted"/>